<dbReference type="InterPro" id="IPR037523">
    <property type="entry name" value="VOC_core"/>
</dbReference>
<dbReference type="GO" id="GO:0051213">
    <property type="term" value="F:dioxygenase activity"/>
    <property type="evidence" value="ECO:0007669"/>
    <property type="project" value="UniProtKB-KW"/>
</dbReference>
<dbReference type="InterPro" id="IPR029068">
    <property type="entry name" value="Glyas_Bleomycin-R_OHBP_Dase"/>
</dbReference>
<keyword evidence="2" id="KW-0560">Oxidoreductase</keyword>
<dbReference type="PANTHER" id="PTHR43279">
    <property type="entry name" value="CATECHOL-2,3-DIOXYGENASE"/>
    <property type="match status" value="1"/>
</dbReference>
<proteinExistence type="predicted"/>
<reference evidence="2" key="1">
    <citation type="journal article" date="2014" name="Int. J. Syst. Evol. Microbiol.">
        <title>Complete genome sequence of Corynebacterium casei LMG S-19264T (=DSM 44701T), isolated from a smear-ripened cheese.</title>
        <authorList>
            <consortium name="US DOE Joint Genome Institute (JGI-PGF)"/>
            <person name="Walter F."/>
            <person name="Albersmeier A."/>
            <person name="Kalinowski J."/>
            <person name="Ruckert C."/>
        </authorList>
    </citation>
    <scope>NUCLEOTIDE SEQUENCE</scope>
    <source>
        <strain evidence="2">VKM B-2748</strain>
    </source>
</reference>
<reference evidence="2" key="2">
    <citation type="submission" date="2023-01" db="EMBL/GenBank/DDBJ databases">
        <authorList>
            <person name="Sun Q."/>
            <person name="Evtushenko L."/>
        </authorList>
    </citation>
    <scope>NUCLEOTIDE SEQUENCE</scope>
    <source>
        <strain evidence="2">VKM B-2748</strain>
    </source>
</reference>
<protein>
    <submittedName>
        <fullName evidence="2">Ring-cleavage extradiol dioxygenase</fullName>
    </submittedName>
</protein>
<dbReference type="EMBL" id="BSFL01000001">
    <property type="protein sequence ID" value="GLK78888.1"/>
    <property type="molecule type" value="Genomic_DNA"/>
</dbReference>
<dbReference type="CDD" id="cd16359">
    <property type="entry name" value="VOC_BsCatE_like_C"/>
    <property type="match status" value="1"/>
</dbReference>
<sequence length="297" mass="31012">MTDPASAGASPKTPSAALPDALRLGVAELAVSDLGRSVAFYERVVGLRTLDREGRVATLGGAGGEGVIRLVETPGAAPKPRAAAGLFHIAILLPERRDLGLTLARLLREGVRRLGASDHLVSEALYLDDPDGNGLEIYRDRPEAEWPRENGALKMATEPMDRDGVLALLGAGADLDAPQPAGTRLGHVHLQVGDLAAARAFWIDAVGFALTTTYPGALFMSAGGYHHHLAANVWSSRGSGPAPEGSAGLRSFEILLPDGGAVEEVAARLRAAGVATRERDGLEASDPWGSTARFRVA</sequence>
<keyword evidence="2" id="KW-0223">Dioxygenase</keyword>
<evidence type="ECO:0000313" key="2">
    <source>
        <dbReference type="EMBL" id="GLK78888.1"/>
    </source>
</evidence>
<organism evidence="2 3">
    <name type="scientific">Methylopila turkensis</name>
    <dbReference type="NCBI Taxonomy" id="1437816"/>
    <lineage>
        <taxon>Bacteria</taxon>
        <taxon>Pseudomonadati</taxon>
        <taxon>Pseudomonadota</taxon>
        <taxon>Alphaproteobacteria</taxon>
        <taxon>Hyphomicrobiales</taxon>
        <taxon>Methylopilaceae</taxon>
        <taxon>Methylopila</taxon>
    </lineage>
</organism>
<dbReference type="PANTHER" id="PTHR43279:SF1">
    <property type="entry name" value="CATECHOL-2,3-DIOXYGENASE"/>
    <property type="match status" value="1"/>
</dbReference>
<keyword evidence="3" id="KW-1185">Reference proteome</keyword>
<evidence type="ECO:0000313" key="3">
    <source>
        <dbReference type="Proteomes" id="UP001143309"/>
    </source>
</evidence>
<dbReference type="Pfam" id="PF00903">
    <property type="entry name" value="Glyoxalase"/>
    <property type="match status" value="2"/>
</dbReference>
<dbReference type="AlphaFoldDB" id="A0A9W6JMD2"/>
<gene>
    <name evidence="2" type="ORF">GCM10008174_06290</name>
</gene>
<feature type="domain" description="VOC" evidence="1">
    <location>
        <begin position="184"/>
        <end position="297"/>
    </location>
</feature>
<accession>A0A9W6JMD2</accession>
<dbReference type="RefSeq" id="WP_271199387.1">
    <property type="nucleotide sequence ID" value="NZ_BSFL01000001.1"/>
</dbReference>
<dbReference type="SUPFAM" id="SSF54593">
    <property type="entry name" value="Glyoxalase/Bleomycin resistance protein/Dihydroxybiphenyl dioxygenase"/>
    <property type="match status" value="2"/>
</dbReference>
<evidence type="ECO:0000259" key="1">
    <source>
        <dbReference type="PROSITE" id="PS51819"/>
    </source>
</evidence>
<dbReference type="PROSITE" id="PS51819">
    <property type="entry name" value="VOC"/>
    <property type="match status" value="2"/>
</dbReference>
<dbReference type="Gene3D" id="3.10.180.10">
    <property type="entry name" value="2,3-Dihydroxybiphenyl 1,2-Dioxygenase, domain 1"/>
    <property type="match status" value="2"/>
</dbReference>
<comment type="caution">
    <text evidence="2">The sequence shown here is derived from an EMBL/GenBank/DDBJ whole genome shotgun (WGS) entry which is preliminary data.</text>
</comment>
<dbReference type="Proteomes" id="UP001143309">
    <property type="component" value="Unassembled WGS sequence"/>
</dbReference>
<name>A0A9W6JMD2_9HYPH</name>
<dbReference type="InterPro" id="IPR004360">
    <property type="entry name" value="Glyas_Fos-R_dOase_dom"/>
</dbReference>
<feature type="domain" description="VOC" evidence="1">
    <location>
        <begin position="23"/>
        <end position="140"/>
    </location>
</feature>